<dbReference type="Pfam" id="PF18476">
    <property type="entry name" value="PIN_8"/>
    <property type="match status" value="1"/>
</dbReference>
<reference evidence="2 3" key="1">
    <citation type="submission" date="2019-03" db="EMBL/GenBank/DDBJ databases">
        <title>Genomic Encyclopedia of Archaeal and Bacterial Type Strains, Phase II (KMG-II): from individual species to whole genera.</title>
        <authorList>
            <person name="Goeker M."/>
        </authorList>
    </citation>
    <scope>NUCLEOTIDE SEQUENCE [LARGE SCALE GENOMIC DNA]</scope>
    <source>
        <strain evidence="2 3">DSM 25233</strain>
    </source>
</reference>
<dbReference type="AlphaFoldDB" id="A0A4R7K6U8"/>
<dbReference type="EMBL" id="SOAY01000010">
    <property type="protein sequence ID" value="TDT47007.1"/>
    <property type="molecule type" value="Genomic_DNA"/>
</dbReference>
<proteinExistence type="predicted"/>
<name>A0A4R7K6U8_9FLAO</name>
<evidence type="ECO:0000313" key="2">
    <source>
        <dbReference type="EMBL" id="TDT47007.1"/>
    </source>
</evidence>
<evidence type="ECO:0000313" key="3">
    <source>
        <dbReference type="Proteomes" id="UP000294749"/>
    </source>
</evidence>
<dbReference type="InterPro" id="IPR041578">
    <property type="entry name" value="PIN_8"/>
</dbReference>
<evidence type="ECO:0000259" key="1">
    <source>
        <dbReference type="Pfam" id="PF18476"/>
    </source>
</evidence>
<comment type="caution">
    <text evidence="2">The sequence shown here is derived from an EMBL/GenBank/DDBJ whole genome shotgun (WGS) entry which is preliminary data.</text>
</comment>
<dbReference type="Proteomes" id="UP000294749">
    <property type="component" value="Unassembled WGS sequence"/>
</dbReference>
<feature type="domain" description="PIN like" evidence="1">
    <location>
        <begin position="29"/>
        <end position="244"/>
    </location>
</feature>
<protein>
    <recommendedName>
        <fullName evidence="1">PIN like domain-containing protein</fullName>
    </recommendedName>
</protein>
<sequence length="391" mass="46597">MLVSMKNEFYEHFKLSETELKELWENATFVFDTNVLLNFYRYSEESKNKFIEKIEELGPRVWYAHHSINEYLKNRLGEIQNQKSLYSDALKDMENLEKVFEHERKHPFITPKLLKKMKSVNAEVKRELEAGKEFQESRFVNDDVRDKLVEITSKKIGESYSEEELIKIYDEGANRYKKSIPPGFKDKAKISANDGSAYGDLIIWKQIIEYAKENKKDVVFITDDNKEDWWLISSGKTVGPRPELIREFYTLTNRKIQFYQPFQFLKFISEFLKSDVKQEIINEVKDTSSYSADEFTRRLDEQAAKIKKMKDAAFEQFLKEDFSESKLKSLNSLRKVRSELSRYRERKLHFENMIENHDNVPSDVFFELKSINEKILRLEISESMLKNYKNQ</sequence>
<accession>A0A4R7K6U8</accession>
<keyword evidence="3" id="KW-1185">Reference proteome</keyword>
<gene>
    <name evidence="2" type="ORF">CLV90_1074</name>
</gene>
<organism evidence="2 3">
    <name type="scientific">Maribacter spongiicola</name>
    <dbReference type="NCBI Taxonomy" id="1206753"/>
    <lineage>
        <taxon>Bacteria</taxon>
        <taxon>Pseudomonadati</taxon>
        <taxon>Bacteroidota</taxon>
        <taxon>Flavobacteriia</taxon>
        <taxon>Flavobacteriales</taxon>
        <taxon>Flavobacteriaceae</taxon>
        <taxon>Maribacter</taxon>
    </lineage>
</organism>